<keyword evidence="1" id="KW-0812">Transmembrane</keyword>
<organism evidence="2 4">
    <name type="scientific">Enterococcus malodoratus ATCC 43197</name>
    <dbReference type="NCBI Taxonomy" id="1158601"/>
    <lineage>
        <taxon>Bacteria</taxon>
        <taxon>Bacillati</taxon>
        <taxon>Bacillota</taxon>
        <taxon>Bacilli</taxon>
        <taxon>Lactobacillales</taxon>
        <taxon>Enterococcaceae</taxon>
        <taxon>Enterococcus</taxon>
    </lineage>
</organism>
<reference evidence="2 4" key="1">
    <citation type="submission" date="2013-02" db="EMBL/GenBank/DDBJ databases">
        <title>The Genome Sequence of Enterococcus malodoratus ATCC_43197.</title>
        <authorList>
            <consortium name="The Broad Institute Genome Sequencing Platform"/>
            <consortium name="The Broad Institute Genome Sequencing Center for Infectious Disease"/>
            <person name="Earl A.M."/>
            <person name="Gilmore M.S."/>
            <person name="Lebreton F."/>
            <person name="Walker B."/>
            <person name="Young S.K."/>
            <person name="Zeng Q."/>
            <person name="Gargeya S."/>
            <person name="Fitzgerald M."/>
            <person name="Haas B."/>
            <person name="Abouelleil A."/>
            <person name="Alvarado L."/>
            <person name="Arachchi H.M."/>
            <person name="Berlin A.M."/>
            <person name="Chapman S.B."/>
            <person name="Dewar J."/>
            <person name="Goldberg J."/>
            <person name="Griggs A."/>
            <person name="Gujja S."/>
            <person name="Hansen M."/>
            <person name="Howarth C."/>
            <person name="Imamovic A."/>
            <person name="Larimer J."/>
            <person name="McCowan C."/>
            <person name="Murphy C."/>
            <person name="Neiman D."/>
            <person name="Pearson M."/>
            <person name="Priest M."/>
            <person name="Roberts A."/>
            <person name="Saif S."/>
            <person name="Shea T."/>
            <person name="Sisk P."/>
            <person name="Sykes S."/>
            <person name="Wortman J."/>
            <person name="Nusbaum C."/>
            <person name="Birren B."/>
        </authorList>
    </citation>
    <scope>NUCLEOTIDE SEQUENCE [LARGE SCALE GENOMIC DNA]</scope>
    <source>
        <strain evidence="2 4">ATCC 43197</strain>
    </source>
</reference>
<evidence type="ECO:0000256" key="1">
    <source>
        <dbReference type="SAM" id="Phobius"/>
    </source>
</evidence>
<keyword evidence="1" id="KW-0472">Membrane</keyword>
<evidence type="ECO:0008006" key="6">
    <source>
        <dbReference type="Google" id="ProtNLM"/>
    </source>
</evidence>
<dbReference type="EMBL" id="ASWA01000005">
    <property type="protein sequence ID" value="EOT63417.1"/>
    <property type="molecule type" value="Genomic_DNA"/>
</dbReference>
<name>R2NY01_9ENTE</name>
<evidence type="ECO:0000313" key="4">
    <source>
        <dbReference type="Proteomes" id="UP000013783"/>
    </source>
</evidence>
<evidence type="ECO:0000313" key="2">
    <source>
        <dbReference type="EMBL" id="EOH76882.1"/>
    </source>
</evidence>
<evidence type="ECO:0000313" key="5">
    <source>
        <dbReference type="Proteomes" id="UP000014148"/>
    </source>
</evidence>
<dbReference type="RefSeq" id="WP_010741372.1">
    <property type="nucleotide sequence ID" value="NZ_KB946250.1"/>
</dbReference>
<comment type="caution">
    <text evidence="2">The sequence shown here is derived from an EMBL/GenBank/DDBJ whole genome shotgun (WGS) entry which is preliminary data.</text>
</comment>
<feature type="transmembrane region" description="Helical" evidence="1">
    <location>
        <begin position="12"/>
        <end position="32"/>
    </location>
</feature>
<evidence type="ECO:0000313" key="3">
    <source>
        <dbReference type="EMBL" id="EOT63417.1"/>
    </source>
</evidence>
<accession>R2NY01</accession>
<sequence>MTKNRLKEMLTVICVSYTIISLGTTLYDRLFYDGRDDFSSLLFKFICTTIAVSILYTHPLLERLSPLSMIVLQYVGAMLLVFLTIWISSFFEELHENSYFGAFSSFTIIYIIGAIAYYVGLHIDVRKQNRLLEEIQTSQNNSIR</sequence>
<dbReference type="AlphaFoldDB" id="R2NY01"/>
<reference evidence="3 5" key="2">
    <citation type="submission" date="2013-03" db="EMBL/GenBank/DDBJ databases">
        <title>The Genome Sequence of Enterococcus malodoratus ATCC_43197 (PacBio/Illumina hybrid assembly).</title>
        <authorList>
            <consortium name="The Broad Institute Genomics Platform"/>
            <consortium name="The Broad Institute Genome Sequencing Center for Infectious Disease"/>
            <person name="Earl A."/>
            <person name="Russ C."/>
            <person name="Gilmore M."/>
            <person name="Surin D."/>
            <person name="Walker B."/>
            <person name="Young S."/>
            <person name="Zeng Q."/>
            <person name="Gargeya S."/>
            <person name="Fitzgerald M."/>
            <person name="Haas B."/>
            <person name="Abouelleil A."/>
            <person name="Allen A.W."/>
            <person name="Alvarado L."/>
            <person name="Arachchi H.M."/>
            <person name="Berlin A.M."/>
            <person name="Chapman S.B."/>
            <person name="Gainer-Dewar J."/>
            <person name="Goldberg J."/>
            <person name="Griggs A."/>
            <person name="Gujja S."/>
            <person name="Hansen M."/>
            <person name="Howarth C."/>
            <person name="Imamovic A."/>
            <person name="Ireland A."/>
            <person name="Larimer J."/>
            <person name="McCowan C."/>
            <person name="Murphy C."/>
            <person name="Pearson M."/>
            <person name="Poon T.W."/>
            <person name="Priest M."/>
            <person name="Roberts A."/>
            <person name="Saif S."/>
            <person name="Shea T."/>
            <person name="Sisk P."/>
            <person name="Sykes S."/>
            <person name="Wortman J."/>
            <person name="Nusbaum C."/>
            <person name="Birren B."/>
        </authorList>
    </citation>
    <scope>NUCLEOTIDE SEQUENCE [LARGE SCALE GENOMIC DNA]</scope>
    <source>
        <strain evidence="3 5">ATCC 43197</strain>
    </source>
</reference>
<dbReference type="Proteomes" id="UP000013783">
    <property type="component" value="Unassembled WGS sequence"/>
</dbReference>
<feature type="transmembrane region" description="Helical" evidence="1">
    <location>
        <begin position="99"/>
        <end position="120"/>
    </location>
</feature>
<dbReference type="PATRIC" id="fig|1158601.3.peg.2522"/>
<gene>
    <name evidence="3" type="ORF">I585_04247</name>
    <name evidence="2" type="ORF">UAI_02557</name>
</gene>
<dbReference type="Pfam" id="PF20312">
    <property type="entry name" value="DUF6608"/>
    <property type="match status" value="1"/>
</dbReference>
<protein>
    <recommendedName>
        <fullName evidence="6">DUF3021 domain-containing protein</fullName>
    </recommendedName>
</protein>
<proteinExistence type="predicted"/>
<dbReference type="EMBL" id="AJAK01000017">
    <property type="protein sequence ID" value="EOH76882.1"/>
    <property type="molecule type" value="Genomic_DNA"/>
</dbReference>
<dbReference type="InterPro" id="IPR046716">
    <property type="entry name" value="DUF6608"/>
</dbReference>
<feature type="transmembrane region" description="Helical" evidence="1">
    <location>
        <begin position="69"/>
        <end position="87"/>
    </location>
</feature>
<dbReference type="eggNOG" id="ENOG50340RD">
    <property type="taxonomic scope" value="Bacteria"/>
</dbReference>
<dbReference type="Proteomes" id="UP000014148">
    <property type="component" value="Unassembled WGS sequence"/>
</dbReference>
<dbReference type="STRING" id="71451.RV07_GL003546"/>
<feature type="transmembrane region" description="Helical" evidence="1">
    <location>
        <begin position="38"/>
        <end position="57"/>
    </location>
</feature>
<keyword evidence="5" id="KW-1185">Reference proteome</keyword>
<keyword evidence="1" id="KW-1133">Transmembrane helix</keyword>